<proteinExistence type="inferred from homology"/>
<reference evidence="7" key="1">
    <citation type="submission" date="2015-01" db="EMBL/GenBank/DDBJ databases">
        <authorList>
            <person name="Xiang T."/>
            <person name="Song Y."/>
            <person name="Huang L."/>
            <person name="Wang B."/>
            <person name="Wu P."/>
        </authorList>
    </citation>
    <scope>NUCLEOTIDE SEQUENCE [LARGE SCALE GENOMIC DNA]</scope>
    <source>
        <strain evidence="7">V1</strain>
    </source>
</reference>
<reference evidence="8 10" key="3">
    <citation type="submission" date="2019-08" db="EMBL/GenBank/DDBJ databases">
        <authorList>
            <person name="Kuhnert P."/>
        </authorList>
    </citation>
    <scope>NUCLEOTIDE SEQUENCE [LARGE SCALE GENOMIC DNA]</scope>
    <source>
        <strain evidence="8 10">B36.5</strain>
    </source>
</reference>
<sequence length="430" mass="47996">MKIHPIAKELNEILEQTVAGKLLSNLGKRLFFPKGIIAQGAEVKLKAPNANATIGMMCKNKIPVELNALHDLLPAFSPSEIVAYTPTAGTETVRKLWYNNMLLKNPSLENKKISLPVLVPGLTAGLSFTLDLFLSSKDRLIVPQPAWDNYQLIAEARRNASTAAFPIFDGDNFNIKGFTSCVEREAKSGMLKILLNFPQNPSGYTPTEQEVDSMYSILFEQAEKGVAILIIFDDAYFGLEYESEAIKESLFVRFADAHKNILAVKIDGPTKEDYVWGLRTGFITFASKGFNDIHYETVIKKLLGAIRSSVSCSATPSQTFAVKILENEKTDSEIQNLHTLLNDRYKEVKRVLKKFSSSEKLKPLPFNSGYFMCMHCSGFNAETLRQKLLNEYQIGVVAVDDCHIRIAFSSLDIENIEPVYTAIFEAAENL</sequence>
<comment type="cofactor">
    <cofactor evidence="1">
        <name>pyridoxal 5'-phosphate</name>
        <dbReference type="ChEBI" id="CHEBI:597326"/>
    </cofactor>
</comment>
<evidence type="ECO:0000256" key="3">
    <source>
        <dbReference type="ARBA" id="ARBA00022576"/>
    </source>
</evidence>
<accession>A0A0B7GXY0</accession>
<dbReference type="EMBL" id="CDNC01000014">
    <property type="protein sequence ID" value="CEM61830.1"/>
    <property type="molecule type" value="Genomic_DNA"/>
</dbReference>
<keyword evidence="9" id="KW-1185">Reference proteome</keyword>
<dbReference type="GeneID" id="57753789"/>
<dbReference type="InterPro" id="IPR015421">
    <property type="entry name" value="PyrdxlP-dep_Trfase_major"/>
</dbReference>
<evidence type="ECO:0000313" key="9">
    <source>
        <dbReference type="Proteomes" id="UP000042527"/>
    </source>
</evidence>
<dbReference type="InterPro" id="IPR015424">
    <property type="entry name" value="PyrdxlP-dep_Trfase"/>
</dbReference>
<dbReference type="CDD" id="cd00609">
    <property type="entry name" value="AAT_like"/>
    <property type="match status" value="1"/>
</dbReference>
<evidence type="ECO:0000256" key="5">
    <source>
        <dbReference type="ARBA" id="ARBA00022898"/>
    </source>
</evidence>
<dbReference type="Pfam" id="PF00155">
    <property type="entry name" value="Aminotran_1_2"/>
    <property type="match status" value="1"/>
</dbReference>
<dbReference type="SUPFAM" id="SSF53383">
    <property type="entry name" value="PLP-dependent transferases"/>
    <property type="match status" value="1"/>
</dbReference>
<dbReference type="RefSeq" id="WP_039943365.1">
    <property type="nucleotide sequence ID" value="NZ_CDNC01000014.1"/>
</dbReference>
<protein>
    <submittedName>
        <fullName evidence="8">Aminotransferase class I/II-fold pyridoxal phosphate-dependent enzyme</fullName>
    </submittedName>
    <submittedName>
        <fullName evidence="7">Aminotransferase, class I/II</fullName>
        <ecNumber evidence="7">2.6.1.-</ecNumber>
    </submittedName>
</protein>
<dbReference type="NCBIfam" id="NF006388">
    <property type="entry name" value="PRK08637.1"/>
    <property type="match status" value="1"/>
</dbReference>
<dbReference type="OrthoDB" id="9762162at2"/>
<dbReference type="Gene3D" id="3.40.640.10">
    <property type="entry name" value="Type I PLP-dependent aspartate aminotransferase-like (Major domain)"/>
    <property type="match status" value="1"/>
</dbReference>
<dbReference type="GO" id="GO:0006520">
    <property type="term" value="P:amino acid metabolic process"/>
    <property type="evidence" value="ECO:0007669"/>
    <property type="project" value="InterPro"/>
</dbReference>
<organism evidence="7 9">
    <name type="scientific">Treponema phagedenis</name>
    <dbReference type="NCBI Taxonomy" id="162"/>
    <lineage>
        <taxon>Bacteria</taxon>
        <taxon>Pseudomonadati</taxon>
        <taxon>Spirochaetota</taxon>
        <taxon>Spirochaetia</taxon>
        <taxon>Spirochaetales</taxon>
        <taxon>Treponemataceae</taxon>
        <taxon>Treponema</taxon>
    </lineage>
</organism>
<evidence type="ECO:0000259" key="6">
    <source>
        <dbReference type="Pfam" id="PF00155"/>
    </source>
</evidence>
<dbReference type="Proteomes" id="UP000042527">
    <property type="component" value="Unassembled WGS sequence"/>
</dbReference>
<evidence type="ECO:0000313" key="7">
    <source>
        <dbReference type="EMBL" id="CEM61830.1"/>
    </source>
</evidence>
<dbReference type="PANTHER" id="PTHR46383:SF1">
    <property type="entry name" value="ASPARTATE AMINOTRANSFERASE"/>
    <property type="match status" value="1"/>
</dbReference>
<dbReference type="InterPro" id="IPR004839">
    <property type="entry name" value="Aminotransferase_I/II_large"/>
</dbReference>
<dbReference type="InterPro" id="IPR015422">
    <property type="entry name" value="PyrdxlP-dep_Trfase_small"/>
</dbReference>
<comment type="similarity">
    <text evidence="2">Belongs to the class-I pyridoxal-phosphate-dependent aminotransferase family.</text>
</comment>
<evidence type="ECO:0000313" key="10">
    <source>
        <dbReference type="Proteomes" id="UP000323594"/>
    </source>
</evidence>
<dbReference type="Proteomes" id="UP000323594">
    <property type="component" value="Chromosome"/>
</dbReference>
<keyword evidence="4 7" id="KW-0808">Transferase</keyword>
<dbReference type="GO" id="GO:0008483">
    <property type="term" value="F:transaminase activity"/>
    <property type="evidence" value="ECO:0007669"/>
    <property type="project" value="UniProtKB-KW"/>
</dbReference>
<dbReference type="EC" id="2.6.1.-" evidence="7"/>
<dbReference type="AlphaFoldDB" id="A0A0B7GXY0"/>
<name>A0A0B7GXY0_TREPH</name>
<dbReference type="InterPro" id="IPR050596">
    <property type="entry name" value="AspAT/PAT-like"/>
</dbReference>
<keyword evidence="3 7" id="KW-0032">Aminotransferase</keyword>
<evidence type="ECO:0000313" key="8">
    <source>
        <dbReference type="EMBL" id="QEJ98544.1"/>
    </source>
</evidence>
<dbReference type="PANTHER" id="PTHR46383">
    <property type="entry name" value="ASPARTATE AMINOTRANSFERASE"/>
    <property type="match status" value="1"/>
</dbReference>
<keyword evidence="5" id="KW-0663">Pyridoxal phosphate</keyword>
<dbReference type="Gene3D" id="3.90.1150.10">
    <property type="entry name" value="Aspartate Aminotransferase, domain 1"/>
    <property type="match status" value="1"/>
</dbReference>
<evidence type="ECO:0000256" key="1">
    <source>
        <dbReference type="ARBA" id="ARBA00001933"/>
    </source>
</evidence>
<gene>
    <name evidence="8" type="ORF">FUT82_11420</name>
    <name evidence="7" type="ORF">TPHV1_210063</name>
</gene>
<feature type="domain" description="Aminotransferase class I/classII large" evidence="6">
    <location>
        <begin position="76"/>
        <end position="423"/>
    </location>
</feature>
<dbReference type="GO" id="GO:0030170">
    <property type="term" value="F:pyridoxal phosphate binding"/>
    <property type="evidence" value="ECO:0007669"/>
    <property type="project" value="InterPro"/>
</dbReference>
<evidence type="ECO:0000256" key="2">
    <source>
        <dbReference type="ARBA" id="ARBA00007441"/>
    </source>
</evidence>
<reference evidence="9" key="2">
    <citation type="submission" date="2015-01" db="EMBL/GenBank/DDBJ databases">
        <authorList>
            <person name="Manzoor Shahid"/>
            <person name="Zubair Saima"/>
        </authorList>
    </citation>
    <scope>NUCLEOTIDE SEQUENCE [LARGE SCALE GENOMIC DNA]</scope>
    <source>
        <strain evidence="9">V1</strain>
    </source>
</reference>
<dbReference type="EMBL" id="CP042817">
    <property type="protein sequence ID" value="QEJ98544.1"/>
    <property type="molecule type" value="Genomic_DNA"/>
</dbReference>
<evidence type="ECO:0000256" key="4">
    <source>
        <dbReference type="ARBA" id="ARBA00022679"/>
    </source>
</evidence>